<dbReference type="SUPFAM" id="SSF52540">
    <property type="entry name" value="P-loop containing nucleoside triphosphate hydrolases"/>
    <property type="match status" value="1"/>
</dbReference>
<dbReference type="Gene3D" id="3.40.50.300">
    <property type="entry name" value="P-loop containing nucleotide triphosphate hydrolases"/>
    <property type="match status" value="1"/>
</dbReference>
<dbReference type="InterPro" id="IPR027417">
    <property type="entry name" value="P-loop_NTPase"/>
</dbReference>
<name>A0ABS8TS84_DATST</name>
<sequence length="714" mass="82964">MFSFPSVDRSCVQFHLCWFHLKMAQNDIDNVLDQLIRYRGDLNSFKIDQIEKLEMHLRFLRTFSKYNHDILSDLLVKITNKAELIVKRLHLVSGKIRVECKNNLILERLESLLLEFIEGNISSVCNFELNDDSDQSEYMDCLGNNLNDVLMCLVRYPSTNEETIEYNRSLKNLKIIQKKMGFLRYLYATEINGYVDHEKLKGLETQIQLMADNVGQFCLGIFLNEDKEDFSNKPPYLLCQIVLVELQMRKIFLSELMASKFSQSRTFKDKKLPKGFSYYLRDLLLYLRNEKLKNFPTNVTARNIDVAIEFLLVFLGNVPNHVIKGKRLNEVLEKIGVLVGDILCVIQMLLAGSTTKEDASKIDLGTIQILEKIEDLKAQVEERYKSLEYSPSQFPTVGGLSFLDSLLRKLNEMLKSESTLDFMMKPHIGVLEKELSSLTFLFRYVAKVTHKHDEILKDLQRRTVNLAYEAEVSIDSILVQYNALWHFFCSLPAILKEIKHIHVEVTEVKFKNLLLKPFYVVEPSKHLTAQHSNPVNDEEIVGFENDIERIIEHLIRGTDELDVIPIVGMGGQGKTTIARKLYNNKQIVFHFDHLAWCIVSQTYNRRKLLQEIFSQVTGSKDEVDEVDKLADMLRKSLMHKRYLIVLDDMWDVAAWEDLMLSFPNGENRSRIIVTTRLENVGKQVKYHTDPYSLPFLSLDESCKLLQKKVFQQED</sequence>
<feature type="domain" description="NB-ARC" evidence="7">
    <location>
        <begin position="544"/>
        <end position="713"/>
    </location>
</feature>
<evidence type="ECO:0000313" key="8">
    <source>
        <dbReference type="EMBL" id="MCD7473274.1"/>
    </source>
</evidence>
<evidence type="ECO:0000256" key="3">
    <source>
        <dbReference type="ARBA" id="ARBA00022737"/>
    </source>
</evidence>
<keyword evidence="5" id="KW-0611">Plant defense</keyword>
<dbReference type="Proteomes" id="UP000823775">
    <property type="component" value="Unassembled WGS sequence"/>
</dbReference>
<keyword evidence="4" id="KW-0547">Nucleotide-binding</keyword>
<keyword evidence="3" id="KW-0677">Repeat</keyword>
<dbReference type="PRINTS" id="PR00364">
    <property type="entry name" value="DISEASERSIST"/>
</dbReference>
<keyword evidence="6" id="KW-0067">ATP-binding</keyword>
<keyword evidence="2" id="KW-0433">Leucine-rich repeat</keyword>
<comment type="similarity">
    <text evidence="1">Belongs to the disease resistance NB-LRR family.</text>
</comment>
<evidence type="ECO:0000256" key="5">
    <source>
        <dbReference type="ARBA" id="ARBA00022821"/>
    </source>
</evidence>
<dbReference type="CDD" id="cd14798">
    <property type="entry name" value="RX-CC_like"/>
    <property type="match status" value="1"/>
</dbReference>
<keyword evidence="9" id="KW-1185">Reference proteome</keyword>
<dbReference type="InterPro" id="IPR038005">
    <property type="entry name" value="RX-like_CC"/>
</dbReference>
<evidence type="ECO:0000256" key="4">
    <source>
        <dbReference type="ARBA" id="ARBA00022741"/>
    </source>
</evidence>
<gene>
    <name evidence="8" type="ORF">HAX54_015053</name>
</gene>
<protein>
    <recommendedName>
        <fullName evidence="7">NB-ARC domain-containing protein</fullName>
    </recommendedName>
</protein>
<dbReference type="InterPro" id="IPR002182">
    <property type="entry name" value="NB-ARC"/>
</dbReference>
<evidence type="ECO:0000256" key="1">
    <source>
        <dbReference type="ARBA" id="ARBA00008894"/>
    </source>
</evidence>
<evidence type="ECO:0000313" key="9">
    <source>
        <dbReference type="Proteomes" id="UP000823775"/>
    </source>
</evidence>
<dbReference type="PANTHER" id="PTHR19338">
    <property type="entry name" value="TRANSLOCASE OF INNER MITOCHONDRIAL MEMBRANE 13 HOMOLOG"/>
    <property type="match status" value="1"/>
</dbReference>
<proteinExistence type="inferred from homology"/>
<evidence type="ECO:0000256" key="6">
    <source>
        <dbReference type="ARBA" id="ARBA00022840"/>
    </source>
</evidence>
<reference evidence="8 9" key="1">
    <citation type="journal article" date="2021" name="BMC Genomics">
        <title>Datura genome reveals duplications of psychoactive alkaloid biosynthetic genes and high mutation rate following tissue culture.</title>
        <authorList>
            <person name="Rajewski A."/>
            <person name="Carter-House D."/>
            <person name="Stajich J."/>
            <person name="Litt A."/>
        </authorList>
    </citation>
    <scope>NUCLEOTIDE SEQUENCE [LARGE SCALE GENOMIC DNA]</scope>
    <source>
        <strain evidence="8">AR-01</strain>
    </source>
</reference>
<evidence type="ECO:0000256" key="2">
    <source>
        <dbReference type="ARBA" id="ARBA00022614"/>
    </source>
</evidence>
<dbReference type="Pfam" id="PF00931">
    <property type="entry name" value="NB-ARC"/>
    <property type="match status" value="1"/>
</dbReference>
<dbReference type="EMBL" id="JACEIK010001951">
    <property type="protein sequence ID" value="MCD7473274.1"/>
    <property type="molecule type" value="Genomic_DNA"/>
</dbReference>
<evidence type="ECO:0000259" key="7">
    <source>
        <dbReference type="Pfam" id="PF00931"/>
    </source>
</evidence>
<organism evidence="8 9">
    <name type="scientific">Datura stramonium</name>
    <name type="common">Jimsonweed</name>
    <name type="synonym">Common thornapple</name>
    <dbReference type="NCBI Taxonomy" id="4076"/>
    <lineage>
        <taxon>Eukaryota</taxon>
        <taxon>Viridiplantae</taxon>
        <taxon>Streptophyta</taxon>
        <taxon>Embryophyta</taxon>
        <taxon>Tracheophyta</taxon>
        <taxon>Spermatophyta</taxon>
        <taxon>Magnoliopsida</taxon>
        <taxon>eudicotyledons</taxon>
        <taxon>Gunneridae</taxon>
        <taxon>Pentapetalae</taxon>
        <taxon>asterids</taxon>
        <taxon>lamiids</taxon>
        <taxon>Solanales</taxon>
        <taxon>Solanaceae</taxon>
        <taxon>Solanoideae</taxon>
        <taxon>Datureae</taxon>
        <taxon>Datura</taxon>
    </lineage>
</organism>
<accession>A0ABS8TS84</accession>
<dbReference type="PANTHER" id="PTHR19338:SF39">
    <property type="entry name" value="TOSPOVIRUS RESISTANCE PROTEIN D"/>
    <property type="match status" value="1"/>
</dbReference>
<dbReference type="Gene3D" id="1.20.5.4130">
    <property type="match status" value="1"/>
</dbReference>
<comment type="caution">
    <text evidence="8">The sequence shown here is derived from an EMBL/GenBank/DDBJ whole genome shotgun (WGS) entry which is preliminary data.</text>
</comment>